<sequence length="238" mass="24515" precursor="true">MRRAVPAAVVAVGLLGACASESAEVTGAAAGRGEVIHLPATDGPHDVIVAFHGYGGAAGQLEPLGLEDSGAIVLHAQGEEGAWAGAPYAVTSMEEDVAYARALVDAVKKNHEVRDVYGVGYSNGGGFVHALDCAVPGMFTATVTIAPAYYAGALEPCEGNAVHAPRLNFHGDADEVIAVEGGQRHGEEYESSREITAEIAEQGVPATTRIFSGGHDWSGAKDELAGEILEFFDLEGDS</sequence>
<accession>A0A4P7QDT1</accession>
<evidence type="ECO:0000256" key="5">
    <source>
        <dbReference type="ARBA" id="ARBA00022801"/>
    </source>
</evidence>
<dbReference type="PANTHER" id="PTHR38050">
    <property type="match status" value="1"/>
</dbReference>
<keyword evidence="3" id="KW-0858">Xylan degradation</keyword>
<dbReference type="RefSeq" id="WP_136140315.1">
    <property type="nucleotide sequence ID" value="NZ_CP039247.1"/>
</dbReference>
<keyword evidence="2" id="KW-0964">Secreted</keyword>
<protein>
    <recommendedName>
        <fullName evidence="11">Alpha/beta hydrolase family protein</fullName>
    </recommendedName>
</protein>
<dbReference type="PROSITE" id="PS51257">
    <property type="entry name" value="PROKAR_LIPOPROTEIN"/>
    <property type="match status" value="1"/>
</dbReference>
<dbReference type="SUPFAM" id="SSF53474">
    <property type="entry name" value="alpha/beta-Hydrolases"/>
    <property type="match status" value="1"/>
</dbReference>
<evidence type="ECO:0000256" key="6">
    <source>
        <dbReference type="ARBA" id="ARBA00023277"/>
    </source>
</evidence>
<evidence type="ECO:0000256" key="3">
    <source>
        <dbReference type="ARBA" id="ARBA00022651"/>
    </source>
</evidence>
<dbReference type="Proteomes" id="UP000296352">
    <property type="component" value="Chromosome"/>
</dbReference>
<feature type="chain" id="PRO_5038861275" description="Alpha/beta hydrolase family protein" evidence="8">
    <location>
        <begin position="23"/>
        <end position="238"/>
    </location>
</feature>
<keyword evidence="6" id="KW-0119">Carbohydrate metabolism</keyword>
<keyword evidence="4 8" id="KW-0732">Signal</keyword>
<dbReference type="PANTHER" id="PTHR38050:SF2">
    <property type="entry name" value="FERULOYL ESTERASE C-RELATED"/>
    <property type="match status" value="1"/>
</dbReference>
<name>A0A4P7QDT1_9CORY</name>
<dbReference type="InterPro" id="IPR043595">
    <property type="entry name" value="FaeB/C/D"/>
</dbReference>
<dbReference type="InterPro" id="IPR029058">
    <property type="entry name" value="AB_hydrolase_fold"/>
</dbReference>
<comment type="subcellular location">
    <subcellularLocation>
        <location evidence="1">Secreted</location>
    </subcellularLocation>
</comment>
<evidence type="ECO:0000313" key="10">
    <source>
        <dbReference type="Proteomes" id="UP000296352"/>
    </source>
</evidence>
<evidence type="ECO:0000256" key="1">
    <source>
        <dbReference type="ARBA" id="ARBA00004613"/>
    </source>
</evidence>
<dbReference type="GO" id="GO:0045493">
    <property type="term" value="P:xylan catabolic process"/>
    <property type="evidence" value="ECO:0007669"/>
    <property type="project" value="UniProtKB-KW"/>
</dbReference>
<dbReference type="AlphaFoldDB" id="A0A4P7QDT1"/>
<dbReference type="GO" id="GO:0030600">
    <property type="term" value="F:feruloyl esterase activity"/>
    <property type="evidence" value="ECO:0007669"/>
    <property type="project" value="InterPro"/>
</dbReference>
<proteinExistence type="predicted"/>
<keyword evidence="5" id="KW-0378">Hydrolase</keyword>
<evidence type="ECO:0000256" key="7">
    <source>
        <dbReference type="ARBA" id="ARBA00023326"/>
    </source>
</evidence>
<gene>
    <name evidence="9" type="ORF">CENDO_00650</name>
</gene>
<keyword evidence="10" id="KW-1185">Reference proteome</keyword>
<dbReference type="KEGG" id="cee:CENDO_00650"/>
<organism evidence="9 10">
    <name type="scientific">Corynebacterium endometrii</name>
    <dbReference type="NCBI Taxonomy" id="2488819"/>
    <lineage>
        <taxon>Bacteria</taxon>
        <taxon>Bacillati</taxon>
        <taxon>Actinomycetota</taxon>
        <taxon>Actinomycetes</taxon>
        <taxon>Mycobacteriales</taxon>
        <taxon>Corynebacteriaceae</taxon>
        <taxon>Corynebacterium</taxon>
    </lineage>
</organism>
<dbReference type="GO" id="GO:0005576">
    <property type="term" value="C:extracellular region"/>
    <property type="evidence" value="ECO:0007669"/>
    <property type="project" value="UniProtKB-SubCell"/>
</dbReference>
<evidence type="ECO:0000256" key="4">
    <source>
        <dbReference type="ARBA" id="ARBA00022729"/>
    </source>
</evidence>
<dbReference type="EMBL" id="CP039247">
    <property type="protein sequence ID" value="QCB27440.1"/>
    <property type="molecule type" value="Genomic_DNA"/>
</dbReference>
<reference evidence="9 10" key="1">
    <citation type="submission" date="2019-04" db="EMBL/GenBank/DDBJ databases">
        <title>Corynebacterium endometrii sp. nov., isolated from the uterus of a cow with endometritis.</title>
        <authorList>
            <person name="Ballas P."/>
            <person name="Ruckert C."/>
            <person name="Wagener K."/>
            <person name="Drillich M."/>
            <person name="Kaempfer P."/>
            <person name="Busse H.-J."/>
            <person name="Ehling-Schulz M."/>
        </authorList>
    </citation>
    <scope>NUCLEOTIDE SEQUENCE [LARGE SCALE GENOMIC DNA]</scope>
    <source>
        <strain evidence="9 10">LMM-1653</strain>
    </source>
</reference>
<feature type="signal peptide" evidence="8">
    <location>
        <begin position="1"/>
        <end position="22"/>
    </location>
</feature>
<dbReference type="OrthoDB" id="9767239at2"/>
<evidence type="ECO:0000256" key="8">
    <source>
        <dbReference type="SAM" id="SignalP"/>
    </source>
</evidence>
<evidence type="ECO:0000313" key="9">
    <source>
        <dbReference type="EMBL" id="QCB27440.1"/>
    </source>
</evidence>
<dbReference type="Gene3D" id="3.40.50.1820">
    <property type="entry name" value="alpha/beta hydrolase"/>
    <property type="match status" value="1"/>
</dbReference>
<evidence type="ECO:0000256" key="2">
    <source>
        <dbReference type="ARBA" id="ARBA00022525"/>
    </source>
</evidence>
<keyword evidence="7" id="KW-0624">Polysaccharide degradation</keyword>
<evidence type="ECO:0008006" key="11">
    <source>
        <dbReference type="Google" id="ProtNLM"/>
    </source>
</evidence>